<protein>
    <recommendedName>
        <fullName evidence="10">Ribosomal RNA small subunit methyltransferase E</fullName>
        <ecNumber evidence="10">2.1.1.193</ecNumber>
    </recommendedName>
</protein>
<dbReference type="EC" id="2.1.1.193" evidence="10"/>
<dbReference type="Pfam" id="PF20260">
    <property type="entry name" value="PUA_4"/>
    <property type="match status" value="1"/>
</dbReference>
<dbReference type="GO" id="GO:0070042">
    <property type="term" value="F:rRNA (uridine-N3-)-methyltransferase activity"/>
    <property type="evidence" value="ECO:0007669"/>
    <property type="project" value="TreeGrafter"/>
</dbReference>
<dbReference type="STRING" id="156994.SAMN04488028_101827"/>
<dbReference type="PIRSF" id="PIRSF015601">
    <property type="entry name" value="MTase_slr0722"/>
    <property type="match status" value="1"/>
</dbReference>
<name>A0A1M6L503_REIAG</name>
<dbReference type="Gene3D" id="2.40.240.20">
    <property type="entry name" value="Hypothetical PUA domain-like, domain 1"/>
    <property type="match status" value="1"/>
</dbReference>
<reference evidence="14" key="1">
    <citation type="submission" date="2016-11" db="EMBL/GenBank/DDBJ databases">
        <authorList>
            <person name="Varghese N."/>
            <person name="Submissions S."/>
        </authorList>
    </citation>
    <scope>NUCLEOTIDE SEQUENCE [LARGE SCALE GENOMIC DNA]</scope>
    <source>
        <strain evidence="14">DSM 26134</strain>
    </source>
</reference>
<dbReference type="PANTHER" id="PTHR30027:SF3">
    <property type="entry name" value="16S RRNA (URACIL(1498)-N(3))-METHYLTRANSFERASE"/>
    <property type="match status" value="1"/>
</dbReference>
<evidence type="ECO:0000259" key="11">
    <source>
        <dbReference type="Pfam" id="PF04452"/>
    </source>
</evidence>
<gene>
    <name evidence="13" type="ORF">SAMN04488028_101827</name>
</gene>
<evidence type="ECO:0000259" key="12">
    <source>
        <dbReference type="Pfam" id="PF20260"/>
    </source>
</evidence>
<evidence type="ECO:0000256" key="2">
    <source>
        <dbReference type="ARBA" id="ARBA00005528"/>
    </source>
</evidence>
<sequence>MNYYYHPNPTSDAILSGEESAHAIKVLRKKVGDQIHIMDGVGGKYVAEITEANFRKCGFRIVEEEHLARSHAQVHIAIAPTKNIDRLEWFVEKACELGTAQISILLTKRTERKKMNLERLEKKAISAMKQSKNFWKCQIGELTNYGNFINSSSLQTPQRFIAYVETGQEVALHKLIKPNIDTLIMIGPEGDFTPEEVQAAEAKGATAIHLGNSILRTETAGIIAAHTFNLANEL</sequence>
<accession>A0A1M6L503</accession>
<feature type="domain" description="Ribosomal RNA small subunit methyltransferase E methyltransferase" evidence="11">
    <location>
        <begin position="71"/>
        <end position="227"/>
    </location>
</feature>
<dbReference type="Proteomes" id="UP000184474">
    <property type="component" value="Unassembled WGS sequence"/>
</dbReference>
<proteinExistence type="inferred from homology"/>
<dbReference type="RefSeq" id="WP_073119606.1">
    <property type="nucleotide sequence ID" value="NZ_FRAA01000001.1"/>
</dbReference>
<keyword evidence="14" id="KW-1185">Reference proteome</keyword>
<dbReference type="InterPro" id="IPR006700">
    <property type="entry name" value="RsmE"/>
</dbReference>
<evidence type="ECO:0000256" key="8">
    <source>
        <dbReference type="ARBA" id="ARBA00025699"/>
    </source>
</evidence>
<evidence type="ECO:0000256" key="9">
    <source>
        <dbReference type="ARBA" id="ARBA00047944"/>
    </source>
</evidence>
<dbReference type="GO" id="GO:0005737">
    <property type="term" value="C:cytoplasm"/>
    <property type="evidence" value="ECO:0007669"/>
    <property type="project" value="UniProtKB-SubCell"/>
</dbReference>
<evidence type="ECO:0000256" key="5">
    <source>
        <dbReference type="ARBA" id="ARBA00022603"/>
    </source>
</evidence>
<dbReference type="PANTHER" id="PTHR30027">
    <property type="entry name" value="RIBOSOMAL RNA SMALL SUBUNIT METHYLTRANSFERASE E"/>
    <property type="match status" value="1"/>
</dbReference>
<dbReference type="AlphaFoldDB" id="A0A1M6L503"/>
<dbReference type="EMBL" id="FRAA01000001">
    <property type="protein sequence ID" value="SHJ66285.1"/>
    <property type="molecule type" value="Genomic_DNA"/>
</dbReference>
<evidence type="ECO:0000256" key="7">
    <source>
        <dbReference type="ARBA" id="ARBA00022691"/>
    </source>
</evidence>
<keyword evidence="5 10" id="KW-0489">Methyltransferase</keyword>
<dbReference type="Gene3D" id="3.40.1280.10">
    <property type="match status" value="1"/>
</dbReference>
<dbReference type="InterPro" id="IPR029026">
    <property type="entry name" value="tRNA_m1G_MTases_N"/>
</dbReference>
<feature type="domain" description="Ribosomal RNA small subunit methyltransferase E PUA-like" evidence="12">
    <location>
        <begin position="15"/>
        <end position="57"/>
    </location>
</feature>
<evidence type="ECO:0000313" key="13">
    <source>
        <dbReference type="EMBL" id="SHJ66285.1"/>
    </source>
</evidence>
<organism evidence="13 14">
    <name type="scientific">Reichenbachiella agariperforans</name>
    <dbReference type="NCBI Taxonomy" id="156994"/>
    <lineage>
        <taxon>Bacteria</taxon>
        <taxon>Pseudomonadati</taxon>
        <taxon>Bacteroidota</taxon>
        <taxon>Cytophagia</taxon>
        <taxon>Cytophagales</taxon>
        <taxon>Reichenbachiellaceae</taxon>
        <taxon>Reichenbachiella</taxon>
    </lineage>
</organism>
<dbReference type="GO" id="GO:0070475">
    <property type="term" value="P:rRNA base methylation"/>
    <property type="evidence" value="ECO:0007669"/>
    <property type="project" value="TreeGrafter"/>
</dbReference>
<comment type="catalytic activity">
    <reaction evidence="9 10">
        <text>uridine(1498) in 16S rRNA + S-adenosyl-L-methionine = N(3)-methyluridine(1498) in 16S rRNA + S-adenosyl-L-homocysteine + H(+)</text>
        <dbReference type="Rhea" id="RHEA:42920"/>
        <dbReference type="Rhea" id="RHEA-COMP:10283"/>
        <dbReference type="Rhea" id="RHEA-COMP:10284"/>
        <dbReference type="ChEBI" id="CHEBI:15378"/>
        <dbReference type="ChEBI" id="CHEBI:57856"/>
        <dbReference type="ChEBI" id="CHEBI:59789"/>
        <dbReference type="ChEBI" id="CHEBI:65315"/>
        <dbReference type="ChEBI" id="CHEBI:74502"/>
        <dbReference type="EC" id="2.1.1.193"/>
    </reaction>
</comment>
<keyword evidence="4 10" id="KW-0698">rRNA processing</keyword>
<dbReference type="SUPFAM" id="SSF88697">
    <property type="entry name" value="PUA domain-like"/>
    <property type="match status" value="1"/>
</dbReference>
<dbReference type="SUPFAM" id="SSF75217">
    <property type="entry name" value="alpha/beta knot"/>
    <property type="match status" value="1"/>
</dbReference>
<dbReference type="InterPro" id="IPR046886">
    <property type="entry name" value="RsmE_MTase_dom"/>
</dbReference>
<keyword evidence="7 10" id="KW-0949">S-adenosyl-L-methionine</keyword>
<dbReference type="InterPro" id="IPR029028">
    <property type="entry name" value="Alpha/beta_knot_MTases"/>
</dbReference>
<comment type="similarity">
    <text evidence="2 10">Belongs to the RNA methyltransferase RsmE family.</text>
</comment>
<dbReference type="NCBIfam" id="TIGR00046">
    <property type="entry name" value="RsmE family RNA methyltransferase"/>
    <property type="match status" value="1"/>
</dbReference>
<dbReference type="Pfam" id="PF04452">
    <property type="entry name" value="Methyltrans_RNA"/>
    <property type="match status" value="1"/>
</dbReference>
<evidence type="ECO:0000256" key="3">
    <source>
        <dbReference type="ARBA" id="ARBA00022490"/>
    </source>
</evidence>
<dbReference type="InterPro" id="IPR015947">
    <property type="entry name" value="PUA-like_sf"/>
</dbReference>
<evidence type="ECO:0000256" key="1">
    <source>
        <dbReference type="ARBA" id="ARBA00004496"/>
    </source>
</evidence>
<evidence type="ECO:0000256" key="6">
    <source>
        <dbReference type="ARBA" id="ARBA00022679"/>
    </source>
</evidence>
<dbReference type="InterPro" id="IPR046887">
    <property type="entry name" value="RsmE_PUA-like"/>
</dbReference>
<evidence type="ECO:0000256" key="4">
    <source>
        <dbReference type="ARBA" id="ARBA00022552"/>
    </source>
</evidence>
<evidence type="ECO:0000313" key="14">
    <source>
        <dbReference type="Proteomes" id="UP000184474"/>
    </source>
</evidence>
<keyword evidence="6 10" id="KW-0808">Transferase</keyword>
<dbReference type="CDD" id="cd18084">
    <property type="entry name" value="RsmE-like"/>
    <property type="match status" value="1"/>
</dbReference>
<keyword evidence="3 10" id="KW-0963">Cytoplasm</keyword>
<comment type="subcellular location">
    <subcellularLocation>
        <location evidence="1 10">Cytoplasm</location>
    </subcellularLocation>
</comment>
<comment type="function">
    <text evidence="8 10">Specifically methylates the N3 position of the uracil ring of uridine 1498 (m3U1498) in 16S rRNA. Acts on the fully assembled 30S ribosomal subunit.</text>
</comment>
<evidence type="ECO:0000256" key="10">
    <source>
        <dbReference type="PIRNR" id="PIRNR015601"/>
    </source>
</evidence>